<dbReference type="InterPro" id="IPR028098">
    <property type="entry name" value="Glyco_trans_4-like_N"/>
</dbReference>
<evidence type="ECO:0000313" key="6">
    <source>
        <dbReference type="Proteomes" id="UP000231990"/>
    </source>
</evidence>
<reference evidence="5 6" key="1">
    <citation type="submission" date="2017-07" db="EMBL/GenBank/DDBJ databases">
        <title>Leptospira spp. isolated from tropical soils.</title>
        <authorList>
            <person name="Thibeaux R."/>
            <person name="Iraola G."/>
            <person name="Ferres I."/>
            <person name="Bierque E."/>
            <person name="Girault D."/>
            <person name="Soupe-Gilbert M.-E."/>
            <person name="Picardeau M."/>
            <person name="Goarant C."/>
        </authorList>
    </citation>
    <scope>NUCLEOTIDE SEQUENCE [LARGE SCALE GENOMIC DNA]</scope>
    <source>
        <strain evidence="4 6">FH1-B-B1</strain>
        <strain evidence="3 5">FH1-B-C1</strain>
    </source>
</reference>
<dbReference type="InterPro" id="IPR050194">
    <property type="entry name" value="Glycosyltransferase_grp1"/>
</dbReference>
<dbReference type="EMBL" id="NPDY01000008">
    <property type="protein sequence ID" value="PJZ69679.1"/>
    <property type="molecule type" value="Genomic_DNA"/>
</dbReference>
<evidence type="ECO:0000259" key="1">
    <source>
        <dbReference type="Pfam" id="PF00534"/>
    </source>
</evidence>
<dbReference type="RefSeq" id="WP_100713962.1">
    <property type="nucleotide sequence ID" value="NZ_NPDY01000008.1"/>
</dbReference>
<keyword evidence="4" id="KW-0808">Transferase</keyword>
<dbReference type="EMBL" id="NPDZ01000004">
    <property type="protein sequence ID" value="PJZ73666.1"/>
    <property type="molecule type" value="Genomic_DNA"/>
</dbReference>
<keyword evidence="5" id="KW-1185">Reference proteome</keyword>
<feature type="domain" description="Glycosyl transferase family 1" evidence="1">
    <location>
        <begin position="262"/>
        <end position="418"/>
    </location>
</feature>
<dbReference type="OrthoDB" id="9795068at2"/>
<evidence type="ECO:0000313" key="5">
    <source>
        <dbReference type="Proteomes" id="UP000231962"/>
    </source>
</evidence>
<comment type="caution">
    <text evidence="4">The sequence shown here is derived from an EMBL/GenBank/DDBJ whole genome shotgun (WGS) entry which is preliminary data.</text>
</comment>
<feature type="domain" description="Glycosyltransferase subfamily 4-like N-terminal" evidence="2">
    <location>
        <begin position="144"/>
        <end position="247"/>
    </location>
</feature>
<dbReference type="InterPro" id="IPR001296">
    <property type="entry name" value="Glyco_trans_1"/>
</dbReference>
<dbReference type="PANTHER" id="PTHR45947:SF3">
    <property type="entry name" value="SULFOQUINOVOSYL TRANSFERASE SQD2"/>
    <property type="match status" value="1"/>
</dbReference>
<name>A0A2M9ZNL9_9LEPT</name>
<dbReference type="Proteomes" id="UP000231962">
    <property type="component" value="Unassembled WGS sequence"/>
</dbReference>
<evidence type="ECO:0000259" key="2">
    <source>
        <dbReference type="Pfam" id="PF13439"/>
    </source>
</evidence>
<protein>
    <submittedName>
        <fullName evidence="4">Glycosyl transferase family 1</fullName>
    </submittedName>
</protein>
<dbReference type="AlphaFoldDB" id="A0A2M9ZNL9"/>
<accession>A0A2M9ZNL9</accession>
<gene>
    <name evidence="3" type="ORF">CH360_10425</name>
    <name evidence="4" type="ORF">CH373_09280</name>
</gene>
<organism evidence="4 6">
    <name type="scientific">Leptospira perolatii</name>
    <dbReference type="NCBI Taxonomy" id="2023191"/>
    <lineage>
        <taxon>Bacteria</taxon>
        <taxon>Pseudomonadati</taxon>
        <taxon>Spirochaetota</taxon>
        <taxon>Spirochaetia</taxon>
        <taxon>Leptospirales</taxon>
        <taxon>Leptospiraceae</taxon>
        <taxon>Leptospira</taxon>
    </lineage>
</organism>
<dbReference type="PANTHER" id="PTHR45947">
    <property type="entry name" value="SULFOQUINOVOSYL TRANSFERASE SQD2"/>
    <property type="match status" value="1"/>
</dbReference>
<evidence type="ECO:0000313" key="4">
    <source>
        <dbReference type="EMBL" id="PJZ73666.1"/>
    </source>
</evidence>
<dbReference type="Proteomes" id="UP000231990">
    <property type="component" value="Unassembled WGS sequence"/>
</dbReference>
<dbReference type="PROSITE" id="PS51257">
    <property type="entry name" value="PROKAR_LIPOPROTEIN"/>
    <property type="match status" value="1"/>
</dbReference>
<dbReference type="Pfam" id="PF00534">
    <property type="entry name" value="Glycos_transf_1"/>
    <property type="match status" value="1"/>
</dbReference>
<dbReference type="CDD" id="cd03801">
    <property type="entry name" value="GT4_PimA-like"/>
    <property type="match status" value="1"/>
</dbReference>
<evidence type="ECO:0000313" key="3">
    <source>
        <dbReference type="EMBL" id="PJZ69679.1"/>
    </source>
</evidence>
<dbReference type="Pfam" id="PF13439">
    <property type="entry name" value="Glyco_transf_4"/>
    <property type="match status" value="1"/>
</dbReference>
<dbReference type="Gene3D" id="3.40.50.2000">
    <property type="entry name" value="Glycogen Phosphorylase B"/>
    <property type="match status" value="2"/>
</dbReference>
<dbReference type="GO" id="GO:0016757">
    <property type="term" value="F:glycosyltransferase activity"/>
    <property type="evidence" value="ECO:0007669"/>
    <property type="project" value="InterPro"/>
</dbReference>
<sequence>MRNIRIFMIGWEYPPHISGGLGVACKEIAQNLADAGNEILFLVPKLHGGEESHEGVHLIDINKGWELLSAEEKILLLEKEAEFPEVIAQSLSFSAYQSKFSERALQYATVGEGIANIESSIENLEKIPSLKGGYGSDVFRDIHRYAYFASLIAKKFNPDIIHAHDWMTFPAALSAKHTTGAPVVLHVHATEYDRCGENGNPYIQDIERNSFDSCDAIITVSEYTKNIIRRRYNILQNKIFVAHNGISEHLEAMAPENDVQESGVEDPIVLFLGRITFQKGPNYFIEAAKKVIQEVKNVKFVMAGHGDLYHSMIELAADLGLGKYFHYTGFLNKEEAHKIYGMSTVYIMPSVSEPFGLTALEAMSHNLPVILSNQSGVSEVVSQCIKIDYWDTDALAEKLISFLKHKPLRSEMSSKAKDDALKVTWKETAQKILETYRSIL</sequence>
<proteinExistence type="predicted"/>
<dbReference type="SUPFAM" id="SSF53756">
    <property type="entry name" value="UDP-Glycosyltransferase/glycogen phosphorylase"/>
    <property type="match status" value="1"/>
</dbReference>